<dbReference type="InterPro" id="IPR002110">
    <property type="entry name" value="Ankyrin_rpt"/>
</dbReference>
<name>A0A7R7XK29_9EURO</name>
<evidence type="ECO:0000313" key="5">
    <source>
        <dbReference type="EMBL" id="BCS22428.1"/>
    </source>
</evidence>
<feature type="domain" description="F-box" evidence="4">
    <location>
        <begin position="1"/>
        <end position="46"/>
    </location>
</feature>
<gene>
    <name evidence="5" type="ORF">APUU_30653S</name>
</gene>
<dbReference type="Gene3D" id="1.25.40.20">
    <property type="entry name" value="Ankyrin repeat-containing domain"/>
    <property type="match status" value="2"/>
</dbReference>
<feature type="repeat" description="ANK" evidence="3">
    <location>
        <begin position="151"/>
        <end position="183"/>
    </location>
</feature>
<dbReference type="PROSITE" id="PS50297">
    <property type="entry name" value="ANK_REP_REGION"/>
    <property type="match status" value="3"/>
</dbReference>
<proteinExistence type="predicted"/>
<sequence>MSLLKLPNEILKSIWDHLVLRHQQNSLIQSSRQLHSVLNVYLYRDAVQRDPLRVSRWAAKHGREDTLEKLVREGLDVKDDPSMVLLFEAARYGRDGIIRFLIRHGVTDLDTKEDRGHNGGSALSLAVLMGRESVVRLLLQHRVDLESRNLFWETPLLTAVKCGYERLVPLLLQERADPDVEDAQGRTTLWYAVDGRNMEIIKLLTDRLPKCRIDRGVVNGTTPLLRAIELNNTQAAKLLLEAGAQIDPLSKFNLPFDSVDDDLWARLHGLTSAQARLIMQQFSAVGCEVDKRHGTALQMAIYHNLIGVVRVILDEGIVTEESGSYAVAWATSRGNQEMVELLLHECVDPEFPKALLFAAMHGLEGIAERILDVSAEPTPSSRSGVSPLEWAVRRGHYGVVALLVERGADLEQQKRKDLLVHAIQTKYSRLFRALVKGVDMDQGEYLILQPLLKTVGDWVHNNG</sequence>
<dbReference type="PROSITE" id="PS50088">
    <property type="entry name" value="ANK_REPEAT"/>
    <property type="match status" value="4"/>
</dbReference>
<evidence type="ECO:0000313" key="6">
    <source>
        <dbReference type="Proteomes" id="UP000654913"/>
    </source>
</evidence>
<dbReference type="Proteomes" id="UP000654913">
    <property type="component" value="Chromosome 3"/>
</dbReference>
<dbReference type="InterPro" id="IPR036770">
    <property type="entry name" value="Ankyrin_rpt-contain_sf"/>
</dbReference>
<dbReference type="Pfam" id="PF12796">
    <property type="entry name" value="Ank_2"/>
    <property type="match status" value="2"/>
</dbReference>
<dbReference type="PANTHER" id="PTHR24198">
    <property type="entry name" value="ANKYRIN REPEAT AND PROTEIN KINASE DOMAIN-CONTAINING PROTEIN"/>
    <property type="match status" value="1"/>
</dbReference>
<feature type="repeat" description="ANK" evidence="3">
    <location>
        <begin position="383"/>
        <end position="415"/>
    </location>
</feature>
<keyword evidence="2 3" id="KW-0040">ANK repeat</keyword>
<keyword evidence="6" id="KW-1185">Reference proteome</keyword>
<reference evidence="5" key="2">
    <citation type="submission" date="2021-02" db="EMBL/GenBank/DDBJ databases">
        <title>Aspergillus puulaauensis MK2 genome sequence.</title>
        <authorList>
            <person name="Futagami T."/>
            <person name="Mori K."/>
            <person name="Kadooka C."/>
            <person name="Tanaka T."/>
        </authorList>
    </citation>
    <scope>NUCLEOTIDE SEQUENCE</scope>
    <source>
        <strain evidence="5">MK2</strain>
    </source>
</reference>
<dbReference type="GeneID" id="64972433"/>
<dbReference type="RefSeq" id="XP_041554622.1">
    <property type="nucleotide sequence ID" value="XM_041701770.1"/>
</dbReference>
<evidence type="ECO:0000259" key="4">
    <source>
        <dbReference type="PROSITE" id="PS50181"/>
    </source>
</evidence>
<organism evidence="5 6">
    <name type="scientific">Aspergillus puulaauensis</name>
    <dbReference type="NCBI Taxonomy" id="1220207"/>
    <lineage>
        <taxon>Eukaryota</taxon>
        <taxon>Fungi</taxon>
        <taxon>Dikarya</taxon>
        <taxon>Ascomycota</taxon>
        <taxon>Pezizomycotina</taxon>
        <taxon>Eurotiomycetes</taxon>
        <taxon>Eurotiomycetidae</taxon>
        <taxon>Eurotiales</taxon>
        <taxon>Aspergillaceae</taxon>
        <taxon>Aspergillus</taxon>
    </lineage>
</organism>
<feature type="repeat" description="ANK" evidence="3">
    <location>
        <begin position="219"/>
        <end position="251"/>
    </location>
</feature>
<evidence type="ECO:0000256" key="1">
    <source>
        <dbReference type="ARBA" id="ARBA00022737"/>
    </source>
</evidence>
<feature type="repeat" description="ANK" evidence="3">
    <location>
        <begin position="118"/>
        <end position="150"/>
    </location>
</feature>
<dbReference type="KEGG" id="apuu:APUU_30653S"/>
<evidence type="ECO:0000256" key="2">
    <source>
        <dbReference type="ARBA" id="ARBA00023043"/>
    </source>
</evidence>
<dbReference type="PANTHER" id="PTHR24198:SF165">
    <property type="entry name" value="ANKYRIN REPEAT-CONTAINING PROTEIN-RELATED"/>
    <property type="match status" value="1"/>
</dbReference>
<reference evidence="5" key="1">
    <citation type="submission" date="2021-01" db="EMBL/GenBank/DDBJ databases">
        <authorList>
            <consortium name="Aspergillus puulaauensis MK2 genome sequencing consortium"/>
            <person name="Kazuki M."/>
            <person name="Futagami T."/>
        </authorList>
    </citation>
    <scope>NUCLEOTIDE SEQUENCE</scope>
    <source>
        <strain evidence="5">MK2</strain>
    </source>
</reference>
<dbReference type="AlphaFoldDB" id="A0A7R7XK29"/>
<dbReference type="SUPFAM" id="SSF48403">
    <property type="entry name" value="Ankyrin repeat"/>
    <property type="match status" value="1"/>
</dbReference>
<keyword evidence="1" id="KW-0677">Repeat</keyword>
<protein>
    <recommendedName>
        <fullName evidence="4">F-box domain-containing protein</fullName>
    </recommendedName>
</protein>
<evidence type="ECO:0000256" key="3">
    <source>
        <dbReference type="PROSITE-ProRule" id="PRU00023"/>
    </source>
</evidence>
<dbReference type="InterPro" id="IPR001810">
    <property type="entry name" value="F-box_dom"/>
</dbReference>
<dbReference type="OrthoDB" id="4423852at2759"/>
<dbReference type="PROSITE" id="PS50181">
    <property type="entry name" value="FBOX"/>
    <property type="match status" value="1"/>
</dbReference>
<dbReference type="EMBL" id="AP024445">
    <property type="protein sequence ID" value="BCS22428.1"/>
    <property type="molecule type" value="Genomic_DNA"/>
</dbReference>
<accession>A0A7R7XK29</accession>
<dbReference type="SMART" id="SM00248">
    <property type="entry name" value="ANK"/>
    <property type="match status" value="8"/>
</dbReference>
<dbReference type="Pfam" id="PF00023">
    <property type="entry name" value="Ank"/>
    <property type="match status" value="1"/>
</dbReference>